<evidence type="ECO:0000313" key="7">
    <source>
        <dbReference type="Proteomes" id="UP000199695"/>
    </source>
</evidence>
<evidence type="ECO:0000256" key="4">
    <source>
        <dbReference type="ARBA" id="ARBA00022840"/>
    </source>
</evidence>
<dbReference type="InterPro" id="IPR036086">
    <property type="entry name" value="ParB/Sulfiredoxin_sf"/>
</dbReference>
<dbReference type="Gene3D" id="3.30.1760.10">
    <property type="entry name" value="Conserved hypothetical protein from pyrococcus furiosus pfu- 392566-001, domain 2"/>
    <property type="match status" value="1"/>
</dbReference>
<keyword evidence="4" id="KW-0067">ATP-binding</keyword>
<dbReference type="SMART" id="SM00470">
    <property type="entry name" value="ParB"/>
    <property type="match status" value="1"/>
</dbReference>
<reference evidence="6 7" key="1">
    <citation type="submission" date="2016-10" db="EMBL/GenBank/DDBJ databases">
        <authorList>
            <person name="de Groot N.N."/>
        </authorList>
    </citation>
    <scope>NUCLEOTIDE SEQUENCE [LARGE SCALE GENOMIC DNA]</scope>
    <source>
        <strain evidence="6 7">DSM 46701</strain>
    </source>
</reference>
<dbReference type="InterPro" id="IPR003115">
    <property type="entry name" value="ParB_N"/>
</dbReference>
<evidence type="ECO:0000256" key="1">
    <source>
        <dbReference type="ARBA" id="ARBA00022679"/>
    </source>
</evidence>
<name>A0A1H8DDZ0_9BACL</name>
<dbReference type="InterPro" id="IPR023098">
    <property type="entry name" value="SerK/SbnI_C"/>
</dbReference>
<dbReference type="AlphaFoldDB" id="A0A1H8DDZ0"/>
<keyword evidence="2" id="KW-0547">Nucleotide-binding</keyword>
<evidence type="ECO:0000256" key="2">
    <source>
        <dbReference type="ARBA" id="ARBA00022741"/>
    </source>
</evidence>
<protein>
    <submittedName>
        <fullName evidence="6">ParB-like nuclease domain-containing protein</fullName>
    </submittedName>
</protein>
<dbReference type="CDD" id="cd16388">
    <property type="entry name" value="SbnI_like_N"/>
    <property type="match status" value="1"/>
</dbReference>
<dbReference type="STRING" id="1173111.SAMN05444955_105131"/>
<feature type="domain" description="ParB-like N-terminal" evidence="5">
    <location>
        <begin position="3"/>
        <end position="90"/>
    </location>
</feature>
<evidence type="ECO:0000313" key="6">
    <source>
        <dbReference type="EMBL" id="SEN05473.1"/>
    </source>
</evidence>
<proteinExistence type="predicted"/>
<dbReference type="SUPFAM" id="SSF110849">
    <property type="entry name" value="ParB/Sulfiredoxin"/>
    <property type="match status" value="1"/>
</dbReference>
<dbReference type="InterPro" id="IPR016999">
    <property type="entry name" value="SbnI-like"/>
</dbReference>
<evidence type="ECO:0000259" key="5">
    <source>
        <dbReference type="SMART" id="SM00470"/>
    </source>
</evidence>
<dbReference type="PIRSF" id="PIRSF032543">
    <property type="entry name" value="UCP032543_ParB-like"/>
    <property type="match status" value="1"/>
</dbReference>
<dbReference type="OrthoDB" id="2380647at2"/>
<evidence type="ECO:0000256" key="3">
    <source>
        <dbReference type="ARBA" id="ARBA00022777"/>
    </source>
</evidence>
<dbReference type="Gene3D" id="3.90.1530.10">
    <property type="entry name" value="Conserved hypothetical protein from pyrococcus furiosus pfu- 392566-001, ParB domain"/>
    <property type="match status" value="1"/>
</dbReference>
<keyword evidence="3" id="KW-0418">Kinase</keyword>
<dbReference type="GO" id="GO:0005524">
    <property type="term" value="F:ATP binding"/>
    <property type="evidence" value="ECO:0007669"/>
    <property type="project" value="UniProtKB-KW"/>
</dbReference>
<accession>A0A1H8DDZ0</accession>
<dbReference type="GO" id="GO:0016301">
    <property type="term" value="F:kinase activity"/>
    <property type="evidence" value="ECO:0007669"/>
    <property type="project" value="UniProtKB-KW"/>
</dbReference>
<sequence length="254" mass="29272">MDVLTSLRRIPVGDLFLHEAHEPARLKKTCEAIQREGMLRHPILATPMDHGYLVLDGAHRLQSLRELGCSFAPVQVLERGQFVLSAWDHQVPDGEWLDHWLDRSGVICRPSSEGTSGERVIATMIRNHQRFCLLLKTDNHLEHLAVWRQLVATYSSRFKVCRLPQHPVTQTDPGMVCFQHPVWELEDLMETVLQGQVLPAGVTRFMVEGRLLNLCIPLTVLNDHELAETQWNQSLNFWRDHLRSYTEKVYLCEA</sequence>
<dbReference type="EMBL" id="FOCQ01000005">
    <property type="protein sequence ID" value="SEN05473.1"/>
    <property type="molecule type" value="Genomic_DNA"/>
</dbReference>
<keyword evidence="1" id="KW-0808">Transferase</keyword>
<keyword evidence="7" id="KW-1185">Reference proteome</keyword>
<organism evidence="6 7">
    <name type="scientific">Lihuaxuella thermophila</name>
    <dbReference type="NCBI Taxonomy" id="1173111"/>
    <lineage>
        <taxon>Bacteria</taxon>
        <taxon>Bacillati</taxon>
        <taxon>Bacillota</taxon>
        <taxon>Bacilli</taxon>
        <taxon>Bacillales</taxon>
        <taxon>Thermoactinomycetaceae</taxon>
        <taxon>Lihuaxuella</taxon>
    </lineage>
</organism>
<dbReference type="RefSeq" id="WP_089966737.1">
    <property type="nucleotide sequence ID" value="NZ_FOCQ01000005.1"/>
</dbReference>
<gene>
    <name evidence="6" type="ORF">SAMN05444955_105131</name>
</gene>
<dbReference type="Proteomes" id="UP000199695">
    <property type="component" value="Unassembled WGS sequence"/>
</dbReference>
<dbReference type="InterPro" id="IPR037953">
    <property type="entry name" value="SbnI-like_N"/>
</dbReference>